<dbReference type="InterPro" id="IPR007823">
    <property type="entry name" value="RRP8"/>
</dbReference>
<dbReference type="GO" id="GO:0032259">
    <property type="term" value="P:methylation"/>
    <property type="evidence" value="ECO:0007669"/>
    <property type="project" value="UniProtKB-KW"/>
</dbReference>
<evidence type="ECO:0000313" key="10">
    <source>
        <dbReference type="Ensembl" id="ENSSMRP00000003678.1"/>
    </source>
</evidence>
<evidence type="ECO:0000256" key="1">
    <source>
        <dbReference type="ARBA" id="ARBA00004604"/>
    </source>
</evidence>
<protein>
    <recommendedName>
        <fullName evidence="8">Ribosomal RNA-processing protein 8</fullName>
        <ecNumber evidence="8">2.1.1.-</ecNumber>
    </recommendedName>
</protein>
<dbReference type="GO" id="GO:0046015">
    <property type="term" value="P:regulation of transcription by glucose"/>
    <property type="evidence" value="ECO:0007669"/>
    <property type="project" value="TreeGrafter"/>
</dbReference>
<accession>A0A8D0B139</accession>
<evidence type="ECO:0000256" key="5">
    <source>
        <dbReference type="ARBA" id="ARBA00022679"/>
    </source>
</evidence>
<dbReference type="GO" id="GO:0005730">
    <property type="term" value="C:nucleolus"/>
    <property type="evidence" value="ECO:0007669"/>
    <property type="project" value="UniProtKB-SubCell"/>
</dbReference>
<dbReference type="GO" id="GO:0033553">
    <property type="term" value="C:rDNA heterochromatin"/>
    <property type="evidence" value="ECO:0007669"/>
    <property type="project" value="TreeGrafter"/>
</dbReference>
<dbReference type="Gene3D" id="1.10.10.2150">
    <property type="entry name" value="Ribosomal RNA-processing protein 8, N-terminal domain"/>
    <property type="match status" value="1"/>
</dbReference>
<comment type="subcellular location">
    <subcellularLocation>
        <location evidence="1 8">Nucleus</location>
        <location evidence="1 8">Nucleolus</location>
    </subcellularLocation>
</comment>
<comment type="similarity">
    <text evidence="2 8">Belongs to the methyltransferase superfamily. RRP8 family.</text>
</comment>
<dbReference type="GO" id="GO:0008168">
    <property type="term" value="F:methyltransferase activity"/>
    <property type="evidence" value="ECO:0007669"/>
    <property type="project" value="UniProtKB-KW"/>
</dbReference>
<keyword evidence="4 8" id="KW-0489">Methyltransferase</keyword>
<proteinExistence type="inferred from homology"/>
<keyword evidence="5 8" id="KW-0808">Transferase</keyword>
<evidence type="ECO:0000256" key="4">
    <source>
        <dbReference type="ARBA" id="ARBA00022603"/>
    </source>
</evidence>
<dbReference type="PANTHER" id="PTHR12787">
    <property type="entry name" value="RIBOSOMAL RNA-PROCESSING PROTEIN 8"/>
    <property type="match status" value="1"/>
</dbReference>
<dbReference type="Pfam" id="PF05148">
    <property type="entry name" value="Methyltransf_8"/>
    <property type="match status" value="1"/>
</dbReference>
<dbReference type="GO" id="GO:0000183">
    <property type="term" value="P:rDNA heterochromatin formation"/>
    <property type="evidence" value="ECO:0007669"/>
    <property type="project" value="TreeGrafter"/>
</dbReference>
<dbReference type="GO" id="GO:0042149">
    <property type="term" value="P:cellular response to glucose starvation"/>
    <property type="evidence" value="ECO:0007669"/>
    <property type="project" value="TreeGrafter"/>
</dbReference>
<dbReference type="GO" id="GO:0005677">
    <property type="term" value="C:chromatin silencing complex"/>
    <property type="evidence" value="ECO:0007669"/>
    <property type="project" value="TreeGrafter"/>
</dbReference>
<dbReference type="FunFam" id="1.10.10.2150:FF:000001">
    <property type="entry name" value="Ribosomal RNA-processing protein 8"/>
    <property type="match status" value="1"/>
</dbReference>
<evidence type="ECO:0000256" key="8">
    <source>
        <dbReference type="RuleBase" id="RU365074"/>
    </source>
</evidence>
<dbReference type="Ensembl" id="ENSSMRT00000004386.1">
    <property type="protein sequence ID" value="ENSSMRP00000003678.1"/>
    <property type="gene ID" value="ENSSMRG00000003107.1"/>
</dbReference>
<reference evidence="10" key="1">
    <citation type="submission" date="2025-08" db="UniProtKB">
        <authorList>
            <consortium name="Ensembl"/>
        </authorList>
    </citation>
    <scope>IDENTIFICATION</scope>
</reference>
<dbReference type="PANTHER" id="PTHR12787:SF0">
    <property type="entry name" value="RIBOSOMAL RNA-PROCESSING PROTEIN 8"/>
    <property type="match status" value="1"/>
</dbReference>
<dbReference type="AlphaFoldDB" id="A0A8D0B139"/>
<keyword evidence="6 8" id="KW-0949">S-adenosyl-L-methionine</keyword>
<feature type="compositionally biased region" description="Basic and acidic residues" evidence="9">
    <location>
        <begin position="95"/>
        <end position="111"/>
    </location>
</feature>
<evidence type="ECO:0000256" key="6">
    <source>
        <dbReference type="ARBA" id="ARBA00022691"/>
    </source>
</evidence>
<evidence type="ECO:0000256" key="2">
    <source>
        <dbReference type="ARBA" id="ARBA00006301"/>
    </source>
</evidence>
<dbReference type="EC" id="2.1.1.-" evidence="8"/>
<keyword evidence="7 8" id="KW-0539">Nucleus</keyword>
<feature type="compositionally biased region" description="Basic residues" evidence="9">
    <location>
        <begin position="112"/>
        <end position="130"/>
    </location>
</feature>
<dbReference type="InterPro" id="IPR042036">
    <property type="entry name" value="RRP8_N"/>
</dbReference>
<keyword evidence="3 8" id="KW-0698">rRNA processing</keyword>
<name>A0A8D0B139_SALMN</name>
<evidence type="ECO:0000256" key="3">
    <source>
        <dbReference type="ARBA" id="ARBA00022552"/>
    </source>
</evidence>
<dbReference type="GeneTree" id="ENSGT00390000006189"/>
<feature type="region of interest" description="Disordered" evidence="9">
    <location>
        <begin position="95"/>
        <end position="130"/>
    </location>
</feature>
<reference evidence="10" key="2">
    <citation type="submission" date="2025-09" db="UniProtKB">
        <authorList>
            <consortium name="Ensembl"/>
        </authorList>
    </citation>
    <scope>IDENTIFICATION</scope>
</reference>
<keyword evidence="11" id="KW-1185">Reference proteome</keyword>
<evidence type="ECO:0000256" key="7">
    <source>
        <dbReference type="ARBA" id="ARBA00023242"/>
    </source>
</evidence>
<sequence>KNIRRALLDQALAHLAQHPISHSGPPIASGHSQAEDKDKIFSCSKLPANDLERHPACLSTLEAGPSRVHSRKNHLALVAPFLSPEVRMARREQERLDMRGAKGSPDEEQKRLLSRKQWRNHQKNRRRHKNKFKAAVDLSCPEPSYCQAEEGPRSGDTPPLPRALRAEPLSSRARSLRMRMEERLEAARFRYINQQLYTCSSEEAARLFQEDPEALAVYHRGFARQVARWPERPVQRLVSYLRNR</sequence>
<dbReference type="GO" id="GO:0006364">
    <property type="term" value="P:rRNA processing"/>
    <property type="evidence" value="ECO:0007669"/>
    <property type="project" value="UniProtKB-UniRule"/>
</dbReference>
<evidence type="ECO:0000256" key="9">
    <source>
        <dbReference type="SAM" id="MobiDB-lite"/>
    </source>
</evidence>
<dbReference type="Proteomes" id="UP000694421">
    <property type="component" value="Unplaced"/>
</dbReference>
<organism evidence="10 11">
    <name type="scientific">Salvator merianae</name>
    <name type="common">Argentine black and white tegu</name>
    <name type="synonym">Tupinambis merianae</name>
    <dbReference type="NCBI Taxonomy" id="96440"/>
    <lineage>
        <taxon>Eukaryota</taxon>
        <taxon>Metazoa</taxon>
        <taxon>Chordata</taxon>
        <taxon>Craniata</taxon>
        <taxon>Vertebrata</taxon>
        <taxon>Euteleostomi</taxon>
        <taxon>Lepidosauria</taxon>
        <taxon>Squamata</taxon>
        <taxon>Bifurcata</taxon>
        <taxon>Unidentata</taxon>
        <taxon>Episquamata</taxon>
        <taxon>Laterata</taxon>
        <taxon>Teiioidea</taxon>
        <taxon>Teiidae</taxon>
        <taxon>Salvator</taxon>
    </lineage>
</organism>
<comment type="function">
    <text evidence="8">Probable methyltransferase required to silence rDNA.</text>
</comment>
<evidence type="ECO:0000313" key="11">
    <source>
        <dbReference type="Proteomes" id="UP000694421"/>
    </source>
</evidence>